<dbReference type="eggNOG" id="KOG4626">
    <property type="taxonomic scope" value="Eukaryota"/>
</dbReference>
<dbReference type="SUPFAM" id="SSF81901">
    <property type="entry name" value="HCP-like"/>
    <property type="match status" value="1"/>
</dbReference>
<dbReference type="GeneID" id="6007949"/>
<dbReference type="OrthoDB" id="9991317at2759"/>
<feature type="region of interest" description="Disordered" evidence="1">
    <location>
        <begin position="634"/>
        <end position="654"/>
    </location>
</feature>
<gene>
    <name evidence="3" type="ORF">CC1G_09007</name>
</gene>
<dbReference type="PANTHER" id="PTHR10098">
    <property type="entry name" value="RAPSYN-RELATED"/>
    <property type="match status" value="1"/>
</dbReference>
<evidence type="ECO:0000313" key="4">
    <source>
        <dbReference type="Proteomes" id="UP000001861"/>
    </source>
</evidence>
<organism evidence="3 4">
    <name type="scientific">Coprinopsis cinerea (strain Okayama-7 / 130 / ATCC MYA-4618 / FGSC 9003)</name>
    <name type="common">Inky cap fungus</name>
    <name type="synonym">Hormographiella aspergillata</name>
    <dbReference type="NCBI Taxonomy" id="240176"/>
    <lineage>
        <taxon>Eukaryota</taxon>
        <taxon>Fungi</taxon>
        <taxon>Dikarya</taxon>
        <taxon>Basidiomycota</taxon>
        <taxon>Agaricomycotina</taxon>
        <taxon>Agaricomycetes</taxon>
        <taxon>Agaricomycetidae</taxon>
        <taxon>Agaricales</taxon>
        <taxon>Agaricineae</taxon>
        <taxon>Psathyrellaceae</taxon>
        <taxon>Coprinopsis</taxon>
    </lineage>
</organism>
<protein>
    <recommendedName>
        <fullName evidence="2">CHAT domain-containing protein</fullName>
    </recommendedName>
</protein>
<dbReference type="InterPro" id="IPR011990">
    <property type="entry name" value="TPR-like_helical_dom_sf"/>
</dbReference>
<dbReference type="EMBL" id="AACS02000007">
    <property type="protein sequence ID" value="EAU90325.1"/>
    <property type="molecule type" value="Genomic_DNA"/>
</dbReference>
<evidence type="ECO:0000256" key="1">
    <source>
        <dbReference type="SAM" id="MobiDB-lite"/>
    </source>
</evidence>
<dbReference type="Pfam" id="PF12770">
    <property type="entry name" value="CHAT"/>
    <property type="match status" value="1"/>
</dbReference>
<evidence type="ECO:0000259" key="2">
    <source>
        <dbReference type="Pfam" id="PF12770"/>
    </source>
</evidence>
<dbReference type="RefSeq" id="XP_001831478.1">
    <property type="nucleotide sequence ID" value="XM_001831426.1"/>
</dbReference>
<dbReference type="Gene3D" id="1.25.40.10">
    <property type="entry name" value="Tetratricopeptide repeat domain"/>
    <property type="match status" value="1"/>
</dbReference>
<feature type="compositionally biased region" description="Basic and acidic residues" evidence="1">
    <location>
        <begin position="634"/>
        <end position="643"/>
    </location>
</feature>
<comment type="caution">
    <text evidence="3">The sequence shown here is derived from an EMBL/GenBank/DDBJ whole genome shotgun (WGS) entry which is preliminary data.</text>
</comment>
<dbReference type="KEGG" id="cci:CC1G_09007"/>
<feature type="region of interest" description="Disordered" evidence="1">
    <location>
        <begin position="766"/>
        <end position="785"/>
    </location>
</feature>
<dbReference type="InterPro" id="IPR024983">
    <property type="entry name" value="CHAT_dom"/>
</dbReference>
<dbReference type="VEuPathDB" id="FungiDB:CC1G_09007"/>
<dbReference type="InParanoid" id="A8N9H2"/>
<reference evidence="3 4" key="1">
    <citation type="journal article" date="2010" name="Proc. Natl. Acad. Sci. U.S.A.">
        <title>Insights into evolution of multicellular fungi from the assembled chromosomes of the mushroom Coprinopsis cinerea (Coprinus cinereus).</title>
        <authorList>
            <person name="Stajich J.E."/>
            <person name="Wilke S.K."/>
            <person name="Ahren D."/>
            <person name="Au C.H."/>
            <person name="Birren B.W."/>
            <person name="Borodovsky M."/>
            <person name="Burns C."/>
            <person name="Canback B."/>
            <person name="Casselton L.A."/>
            <person name="Cheng C.K."/>
            <person name="Deng J."/>
            <person name="Dietrich F.S."/>
            <person name="Fargo D.C."/>
            <person name="Farman M.L."/>
            <person name="Gathman A.C."/>
            <person name="Goldberg J."/>
            <person name="Guigo R."/>
            <person name="Hoegger P.J."/>
            <person name="Hooker J.B."/>
            <person name="Huggins A."/>
            <person name="James T.Y."/>
            <person name="Kamada T."/>
            <person name="Kilaru S."/>
            <person name="Kodira C."/>
            <person name="Kues U."/>
            <person name="Kupfer D."/>
            <person name="Kwan H.S."/>
            <person name="Lomsadze A."/>
            <person name="Li W."/>
            <person name="Lilly W.W."/>
            <person name="Ma L.J."/>
            <person name="Mackey A.J."/>
            <person name="Manning G."/>
            <person name="Martin F."/>
            <person name="Muraguchi H."/>
            <person name="Natvig D.O."/>
            <person name="Palmerini H."/>
            <person name="Ramesh M.A."/>
            <person name="Rehmeyer C.J."/>
            <person name="Roe B.A."/>
            <person name="Shenoy N."/>
            <person name="Stanke M."/>
            <person name="Ter-Hovhannisyan V."/>
            <person name="Tunlid A."/>
            <person name="Velagapudi R."/>
            <person name="Vision T.J."/>
            <person name="Zeng Q."/>
            <person name="Zolan M.E."/>
            <person name="Pukkila P.J."/>
        </authorList>
    </citation>
    <scope>NUCLEOTIDE SEQUENCE [LARGE SCALE GENOMIC DNA]</scope>
    <source>
        <strain evidence="4">Okayama-7 / 130 / ATCC MYA-4618 / FGSC 9003</strain>
    </source>
</reference>
<evidence type="ECO:0000313" key="3">
    <source>
        <dbReference type="EMBL" id="EAU90325.1"/>
    </source>
</evidence>
<dbReference type="OMA" id="AAFPVDW"/>
<keyword evidence="4" id="KW-1185">Reference proteome</keyword>
<dbReference type="Proteomes" id="UP000001861">
    <property type="component" value="Unassembled WGS sequence"/>
</dbReference>
<sequence>MPAKVILDEFEIEHNLHEGIDLDDVSVTIAGLEEEQTVIFMRDSRSALSWSGYIPLHGDEIGKLTLGRHDIRQFWAMSDSYTEDERDFVTCKKGLALKLTFAISKTSASTEDCGSPSVVDHLSQIEDSAIYTPVEIEQMMKDAAQTPALFPKHLAQLAEAGHAYLHLYGTYFTHRFEDFGDFDNVTRAIEAYQLAMEGTDHSELAYATYAQAAGTAYTTRFTLFGDTADLDTALSLLNTAVSRTEVEDIALPERLSRLGIAYRHRFAFTGDLVDLENAIVNQQRAVRLTSSSHSDFGNRSVALGISFDTRFHRKGDLADINRAILNTRRAINSTSEHYERVPLWLSNLGIFYQGRFLRTGMISDIDEGINTLHRAIHLSRKSNPKLHQWWNSLGNAYRLRFSKTGEATDIEKALEFQTKALENTGDEERVKASHLRSLGETYWRRFEVTKNLADIDAAIGYIQQAVDLTPLQHAGRPPRLQLLAVALESRFKHAKDKCDITKAISLFREAATYPIGRPGTRLRAAKEWGLLCRHHDPPQSLEAFKVLVELLSQVAGLEDTVQKRHETLVNIADLTMTAAATAMDQGQFGTAVEWLEQGRCLVWNQINQLRTPVDDLRAHDPDLAERFSKVARALEESGSRQEEEASPNEVDATDERVHFVAAQDEVHSHVKLAKEFQTILAEIRARPGFSDFLQPPRISDQLSKVPEDSAIVTFVMHEDRCDALILRKGLSVPLHIPLEKLTLKRAVAMKDDVRAILMRGGLRLREVNPQPDGEEDDETRGFAPRRARKGDALKKILEELWLKVVNGVVRGIYGEKLPENPGERLRVWWCPTGPLLFLPLHAAGIYTQGGSSAQDLAVSSYTPTISTLLTSLRKSHSSRIAFPAPHNLLLISQPATPHLPPIPGTTEETRSIQTLFSGIAPATLLEGSEATVSRVADELKSHSWVHFACHAVQDIDSLRSGLHLHDRRLELIDIMKQRDTQTEWDLAFLSACQTGTGDEKLSDEVVHIAAGMLVIGYRSVVATMWSIKDAYGKDVAVGFYERLLNQGVKGGQGQSGPAWALDGAVRELRRIVGDKEEGLLAWVPYVHYGM</sequence>
<name>A8N9H2_COPC7</name>
<accession>A8N9H2</accession>
<feature type="domain" description="CHAT" evidence="2">
    <location>
        <begin position="823"/>
        <end position="1089"/>
    </location>
</feature>
<dbReference type="AlphaFoldDB" id="A8N9H2"/>
<proteinExistence type="predicted"/>